<name>A0A9X6XW56_BACCE</name>
<reference evidence="2 3" key="1">
    <citation type="submission" date="2017-09" db="EMBL/GenBank/DDBJ databases">
        <title>Large-scale bioinformatics analysis of Bacillus genomes uncovers conserved roles of natural products in bacterial physiology.</title>
        <authorList>
            <consortium name="Agbiome Team Llc"/>
            <person name="Bleich R.M."/>
            <person name="Grubbs K.J."/>
            <person name="Santa Maria K.C."/>
            <person name="Allen S.E."/>
            <person name="Farag S."/>
            <person name="Shank E.A."/>
            <person name="Bowers A."/>
        </authorList>
    </citation>
    <scope>NUCLEOTIDE SEQUENCE [LARGE SCALE GENOMIC DNA]</scope>
    <source>
        <strain evidence="2 3">AFS092789</strain>
    </source>
</reference>
<accession>A0A9X6XW56</accession>
<dbReference type="RefSeq" id="WP_098006464.1">
    <property type="nucleotide sequence ID" value="NZ_NVMX01000093.1"/>
</dbReference>
<dbReference type="Proteomes" id="UP000219922">
    <property type="component" value="Unassembled WGS sequence"/>
</dbReference>
<evidence type="ECO:0000256" key="1">
    <source>
        <dbReference type="SAM" id="Coils"/>
    </source>
</evidence>
<evidence type="ECO:0000313" key="3">
    <source>
        <dbReference type="Proteomes" id="UP000219922"/>
    </source>
</evidence>
<feature type="coiled-coil region" evidence="1">
    <location>
        <begin position="155"/>
        <end position="182"/>
    </location>
</feature>
<keyword evidence="1" id="KW-0175">Coiled coil</keyword>
<gene>
    <name evidence="2" type="ORF">CON36_31275</name>
</gene>
<proteinExistence type="predicted"/>
<dbReference type="AlphaFoldDB" id="A0A9X6XW56"/>
<dbReference type="EMBL" id="NVMX01000093">
    <property type="protein sequence ID" value="PDZ94911.1"/>
    <property type="molecule type" value="Genomic_DNA"/>
</dbReference>
<comment type="caution">
    <text evidence="2">The sequence shown here is derived from an EMBL/GenBank/DDBJ whole genome shotgun (WGS) entry which is preliminary data.</text>
</comment>
<organism evidence="2 3">
    <name type="scientific">Bacillus cereus</name>
    <dbReference type="NCBI Taxonomy" id="1396"/>
    <lineage>
        <taxon>Bacteria</taxon>
        <taxon>Bacillati</taxon>
        <taxon>Bacillota</taxon>
        <taxon>Bacilli</taxon>
        <taxon>Bacillales</taxon>
        <taxon>Bacillaceae</taxon>
        <taxon>Bacillus</taxon>
        <taxon>Bacillus cereus group</taxon>
    </lineage>
</organism>
<evidence type="ECO:0000313" key="2">
    <source>
        <dbReference type="EMBL" id="PDZ94911.1"/>
    </source>
</evidence>
<sequence>MNIEKIDNLSKETAEFQKEIKLKKEVLKLIKDEEIKKYYINQKEETLALDEDFQNININGVILQERKNVTYSWSKDFYEEVIGCGIVHTLLKHGDKLKERFNLSDYVLPTDPENKTLGLAPIKKSAAEVELYMINIDIEKQKWSANGIDQVVENYMRLKKIIDLKEERYSSMKNELLQLMKEHNVQKTEEGFYLKDELQSYDFAEMYNAEELEETVIIATNGIQSVDLFHDKEIVMIDITEDDLYDVEYIKKRFGKKRIDALKAALGDDFYYVKGYRKETNILSRFPVSTEKVEEAIDKKWLPMNILKTGRQVKSIDDVKLNFEIVSEESAKKRAEINYQKFMNRALIQSGYYENN</sequence>
<protein>
    <submittedName>
        <fullName evidence="2">Uncharacterized protein</fullName>
    </submittedName>
</protein>